<dbReference type="Pfam" id="PF01979">
    <property type="entry name" value="Amidohydro_1"/>
    <property type="match status" value="1"/>
</dbReference>
<dbReference type="eggNOG" id="COG1228">
    <property type="taxonomic scope" value="Bacteria"/>
</dbReference>
<evidence type="ECO:0000256" key="1">
    <source>
        <dbReference type="SAM" id="SignalP"/>
    </source>
</evidence>
<dbReference type="PATRIC" id="fig|1166018.3.peg.4767"/>
<feature type="domain" description="Amidohydrolase-related" evidence="2">
    <location>
        <begin position="87"/>
        <end position="435"/>
    </location>
</feature>
<dbReference type="PANTHER" id="PTHR43135:SF3">
    <property type="entry name" value="ALPHA-D-RIBOSE 1-METHYLPHOSPHONATE 5-TRIPHOSPHATE DIPHOSPHATASE"/>
    <property type="match status" value="1"/>
</dbReference>
<dbReference type="InterPro" id="IPR057744">
    <property type="entry name" value="OTAase-like"/>
</dbReference>
<dbReference type="Proteomes" id="UP000011058">
    <property type="component" value="Chromosome"/>
</dbReference>
<organism evidence="3 4">
    <name type="scientific">Fibrella aestuarina BUZ 2</name>
    <dbReference type="NCBI Taxonomy" id="1166018"/>
    <lineage>
        <taxon>Bacteria</taxon>
        <taxon>Pseudomonadati</taxon>
        <taxon>Bacteroidota</taxon>
        <taxon>Cytophagia</taxon>
        <taxon>Cytophagales</taxon>
        <taxon>Spirosomataceae</taxon>
        <taxon>Fibrella</taxon>
    </lineage>
</organism>
<dbReference type="CDD" id="cd01299">
    <property type="entry name" value="Met_dep_hydrolase_A"/>
    <property type="match status" value="1"/>
</dbReference>
<dbReference type="SUPFAM" id="SSF51556">
    <property type="entry name" value="Metallo-dependent hydrolases"/>
    <property type="match status" value="1"/>
</dbReference>
<sequence>MIKHYVPNLTARIRTTACLLGLCLLASPLLAQTTRTLLHCGNLFVGTTNDLQRDMTIVVEGNKIAAVQRGYTAPTAQDRVIDLKNKTVLPGLIDMHVHLEMETRRGGAIDKYTQNVPDMAYQAAKYAKTTLLAGFTTVRDLGGTGVNIALRNAINRGLTDGPRVLTVGKSIATTGGHADPTNGSRRELMGDPGPMEGVINGPDEARKAVRQRYKEGADLIKITATGGVLSNAKDGQGPQFNEEELKAIVETAKDYGFPVAAHAHGAEGMKRAIRAGVQTIEHGTLMDDEAIELFKKHGTYYVPTIIAGKTAADSARMFGYYPALVVPKALAIGPKIQATFAKAYKAGVKIAFGTDAGVYVHGYNAKEFEYMVEAGMPPVEAIRAALMTNARLLGMETQIGSIEPGKFADIIAVDENPIQNIRTLQSVRFVMKDGKQYK</sequence>
<accession>I0KA54</accession>
<evidence type="ECO:0000313" key="4">
    <source>
        <dbReference type="Proteomes" id="UP000011058"/>
    </source>
</evidence>
<dbReference type="PANTHER" id="PTHR43135">
    <property type="entry name" value="ALPHA-D-RIBOSE 1-METHYLPHOSPHONATE 5-TRIPHOSPHATE DIPHOSPHATASE"/>
    <property type="match status" value="1"/>
</dbReference>
<dbReference type="Gene3D" id="3.20.20.140">
    <property type="entry name" value="Metal-dependent hydrolases"/>
    <property type="match status" value="1"/>
</dbReference>
<dbReference type="InterPro" id="IPR011059">
    <property type="entry name" value="Metal-dep_hydrolase_composite"/>
</dbReference>
<dbReference type="RefSeq" id="WP_015332106.1">
    <property type="nucleotide sequence ID" value="NC_020054.1"/>
</dbReference>
<keyword evidence="4" id="KW-1185">Reference proteome</keyword>
<dbReference type="InterPro" id="IPR032466">
    <property type="entry name" value="Metal_Hydrolase"/>
</dbReference>
<dbReference type="Gene3D" id="2.30.40.10">
    <property type="entry name" value="Urease, subunit C, domain 1"/>
    <property type="match status" value="1"/>
</dbReference>
<dbReference type="STRING" id="1166018.FAES_2998"/>
<dbReference type="GO" id="GO:0016810">
    <property type="term" value="F:hydrolase activity, acting on carbon-nitrogen (but not peptide) bonds"/>
    <property type="evidence" value="ECO:0007669"/>
    <property type="project" value="InterPro"/>
</dbReference>
<protein>
    <submittedName>
        <fullName evidence="3">Amidohydrolase</fullName>
    </submittedName>
</protein>
<keyword evidence="3" id="KW-0378">Hydrolase</keyword>
<evidence type="ECO:0000313" key="3">
    <source>
        <dbReference type="EMBL" id="CCH01007.1"/>
    </source>
</evidence>
<dbReference type="HOGENOM" id="CLU_023620_2_2_10"/>
<proteinExistence type="predicted"/>
<gene>
    <name evidence="3" type="ORF">FAES_2998</name>
</gene>
<reference evidence="3 4" key="1">
    <citation type="journal article" date="2012" name="J. Bacteriol.">
        <title>Genome Sequence of Fibrella aestuarina BUZ 2T, a Filamentous Marine Bacterium.</title>
        <authorList>
            <person name="Filippini M."/>
            <person name="Qi W."/>
            <person name="Blom J."/>
            <person name="Goesmann A."/>
            <person name="Smits T.H."/>
            <person name="Bagheri H.C."/>
        </authorList>
    </citation>
    <scope>NUCLEOTIDE SEQUENCE [LARGE SCALE GENOMIC DNA]</scope>
    <source>
        <strain evidence="4">BUZ 2T</strain>
    </source>
</reference>
<dbReference type="InterPro" id="IPR051781">
    <property type="entry name" value="Metallo-dep_Hydrolase"/>
</dbReference>
<dbReference type="EMBL" id="HE796683">
    <property type="protein sequence ID" value="CCH01007.1"/>
    <property type="molecule type" value="Genomic_DNA"/>
</dbReference>
<feature type="signal peptide" evidence="1">
    <location>
        <begin position="1"/>
        <end position="31"/>
    </location>
</feature>
<dbReference type="KEGG" id="fae:FAES_2998"/>
<feature type="chain" id="PRO_5003630376" evidence="1">
    <location>
        <begin position="32"/>
        <end position="438"/>
    </location>
</feature>
<dbReference type="InterPro" id="IPR006680">
    <property type="entry name" value="Amidohydro-rel"/>
</dbReference>
<dbReference type="OrthoDB" id="9797498at2"/>
<dbReference type="AlphaFoldDB" id="I0KA54"/>
<dbReference type="SUPFAM" id="SSF51338">
    <property type="entry name" value="Composite domain of metallo-dependent hydrolases"/>
    <property type="match status" value="1"/>
</dbReference>
<name>I0KA54_9BACT</name>
<keyword evidence="1" id="KW-0732">Signal</keyword>
<evidence type="ECO:0000259" key="2">
    <source>
        <dbReference type="Pfam" id="PF01979"/>
    </source>
</evidence>